<accession>A0A3S5BSE9</accession>
<feature type="transmembrane region" description="Helical" evidence="6">
    <location>
        <begin position="169"/>
        <end position="189"/>
    </location>
</feature>
<feature type="transmembrane region" description="Helical" evidence="6">
    <location>
        <begin position="247"/>
        <end position="267"/>
    </location>
</feature>
<comment type="subcellular location">
    <subcellularLocation>
        <location evidence="1">Cell membrane</location>
        <topology evidence="1">Multi-pass membrane protein</topology>
    </subcellularLocation>
</comment>
<keyword evidence="2" id="KW-1003">Cell membrane</keyword>
<feature type="transmembrane region" description="Helical" evidence="6">
    <location>
        <begin position="210"/>
        <end position="227"/>
    </location>
</feature>
<dbReference type="RefSeq" id="WP_005602111.1">
    <property type="nucleotide sequence ID" value="NZ_CBDBSX010000096.1"/>
</dbReference>
<keyword evidence="3 6" id="KW-0812">Transmembrane</keyword>
<feature type="transmembrane region" description="Helical" evidence="6">
    <location>
        <begin position="443"/>
        <end position="463"/>
    </location>
</feature>
<dbReference type="EMBL" id="LR134515">
    <property type="protein sequence ID" value="VEJ17430.1"/>
    <property type="molecule type" value="Genomic_DNA"/>
</dbReference>
<dbReference type="PANTHER" id="PTHR30250">
    <property type="entry name" value="PST FAMILY PREDICTED COLANIC ACID TRANSPORTER"/>
    <property type="match status" value="1"/>
</dbReference>
<organism evidence="7 8">
    <name type="scientific">Actinobacillus pleuropneumoniae</name>
    <name type="common">Haemophilus pleuropneumoniae</name>
    <dbReference type="NCBI Taxonomy" id="715"/>
    <lineage>
        <taxon>Bacteria</taxon>
        <taxon>Pseudomonadati</taxon>
        <taxon>Pseudomonadota</taxon>
        <taxon>Gammaproteobacteria</taxon>
        <taxon>Pasteurellales</taxon>
        <taxon>Pasteurellaceae</taxon>
        <taxon>Actinobacillus</taxon>
    </lineage>
</organism>
<evidence type="ECO:0000256" key="5">
    <source>
        <dbReference type="ARBA" id="ARBA00023136"/>
    </source>
</evidence>
<feature type="transmembrane region" description="Helical" evidence="6">
    <location>
        <begin position="115"/>
        <end position="135"/>
    </location>
</feature>
<sequence length="481" mass="55709">MNKNLVNNSIMSFLLTISNFIFPLITFTYAARILQPDNMGKFAFSLSVVDYLSLFATFGVVGYGVRACAEVRNNKEELTKTVQEILFINIFLAIIAYLVIFLLISYQHAFREDTLLFLIMSSCIIFNVIGIEWLYKSLDEYRYITVRSILLKIISLIMILCFVKEKDDYPLFALFFVLPICLSSLLNIINSRKILLFKLFKLDLSKHIKPMFVLFLVTLSYTLYANVNDVLLATVTNTEQVGYYSVAFKIKAALLAFITSTSMVFLPRLTEYIKNNQDIEFIDLLRKSFDLVFFLAVPITLFFFLYAKETIFLLFGEKYNKSSLLLQTMIWSVFFGGLNNILSVQMLLPLKKDNQFLISILSGGCISLVVNFIFLRELQSLSTSISVLVAEVVILIIQLVILRKYIVRIFNNLNPLKVIMSGFFSIWFVNLIYANFIALGNSFLEYIISIFIFSLFYVFLLFFSKERFVHDVFFYIRSKFD</sequence>
<gene>
    <name evidence="7" type="primary">wzx</name>
    <name evidence="7" type="ORF">NCTC10976_01561</name>
</gene>
<protein>
    <submittedName>
        <fullName evidence="7">Flippase Wzx</fullName>
    </submittedName>
</protein>
<dbReference type="CDD" id="cd13128">
    <property type="entry name" value="MATE_Wzx_like"/>
    <property type="match status" value="1"/>
</dbReference>
<feature type="transmembrane region" description="Helical" evidence="6">
    <location>
        <begin position="12"/>
        <end position="30"/>
    </location>
</feature>
<dbReference type="InterPro" id="IPR050833">
    <property type="entry name" value="Poly_Biosynth_Transport"/>
</dbReference>
<evidence type="ECO:0000256" key="3">
    <source>
        <dbReference type="ARBA" id="ARBA00022692"/>
    </source>
</evidence>
<dbReference type="GO" id="GO:0005886">
    <property type="term" value="C:plasma membrane"/>
    <property type="evidence" value="ECO:0007669"/>
    <property type="project" value="UniProtKB-SubCell"/>
</dbReference>
<dbReference type="Pfam" id="PF01943">
    <property type="entry name" value="Polysacc_synt"/>
    <property type="match status" value="1"/>
</dbReference>
<evidence type="ECO:0000256" key="4">
    <source>
        <dbReference type="ARBA" id="ARBA00022989"/>
    </source>
</evidence>
<evidence type="ECO:0000313" key="8">
    <source>
        <dbReference type="Proteomes" id="UP000275510"/>
    </source>
</evidence>
<keyword evidence="4 6" id="KW-1133">Transmembrane helix</keyword>
<evidence type="ECO:0000256" key="1">
    <source>
        <dbReference type="ARBA" id="ARBA00004651"/>
    </source>
</evidence>
<proteinExistence type="predicted"/>
<name>A0A3S5BSE9_ACTPL</name>
<evidence type="ECO:0000313" key="7">
    <source>
        <dbReference type="EMBL" id="VEJ17430.1"/>
    </source>
</evidence>
<evidence type="ECO:0000256" key="6">
    <source>
        <dbReference type="SAM" id="Phobius"/>
    </source>
</evidence>
<feature type="transmembrane region" description="Helical" evidence="6">
    <location>
        <begin position="418"/>
        <end position="437"/>
    </location>
</feature>
<feature type="transmembrane region" description="Helical" evidence="6">
    <location>
        <begin position="356"/>
        <end position="375"/>
    </location>
</feature>
<dbReference type="Proteomes" id="UP000275510">
    <property type="component" value="Chromosome"/>
</dbReference>
<feature type="transmembrane region" description="Helical" evidence="6">
    <location>
        <begin position="42"/>
        <end position="65"/>
    </location>
</feature>
<reference evidence="7 8" key="1">
    <citation type="submission" date="2018-12" db="EMBL/GenBank/DDBJ databases">
        <authorList>
            <consortium name="Pathogen Informatics"/>
        </authorList>
    </citation>
    <scope>NUCLEOTIDE SEQUENCE [LARGE SCALE GENOMIC DNA]</scope>
    <source>
        <strain evidence="7 8">NCTC10976</strain>
    </source>
</reference>
<keyword evidence="5 6" id="KW-0472">Membrane</keyword>
<feature type="transmembrane region" description="Helical" evidence="6">
    <location>
        <begin position="86"/>
        <end position="109"/>
    </location>
</feature>
<feature type="transmembrane region" description="Helical" evidence="6">
    <location>
        <begin position="326"/>
        <end position="344"/>
    </location>
</feature>
<dbReference type="InterPro" id="IPR002797">
    <property type="entry name" value="Polysacc_synth"/>
</dbReference>
<feature type="transmembrane region" description="Helical" evidence="6">
    <location>
        <begin position="381"/>
        <end position="406"/>
    </location>
</feature>
<dbReference type="PANTHER" id="PTHR30250:SF11">
    <property type="entry name" value="O-ANTIGEN TRANSPORTER-RELATED"/>
    <property type="match status" value="1"/>
</dbReference>
<evidence type="ECO:0000256" key="2">
    <source>
        <dbReference type="ARBA" id="ARBA00022475"/>
    </source>
</evidence>
<feature type="transmembrane region" description="Helical" evidence="6">
    <location>
        <begin position="288"/>
        <end position="306"/>
    </location>
</feature>
<feature type="transmembrane region" description="Helical" evidence="6">
    <location>
        <begin position="144"/>
        <end position="163"/>
    </location>
</feature>
<dbReference type="AlphaFoldDB" id="A0A3S5BSE9"/>